<evidence type="ECO:0000313" key="3">
    <source>
        <dbReference type="Proteomes" id="UP000262371"/>
    </source>
</evidence>
<dbReference type="GO" id="GO:0003677">
    <property type="term" value="F:DNA binding"/>
    <property type="evidence" value="ECO:0007669"/>
    <property type="project" value="UniProtKB-KW"/>
</dbReference>
<comment type="caution">
    <text evidence="2">The sequence shown here is derived from an EMBL/GenBank/DDBJ whole genome shotgun (WGS) entry which is preliminary data.</text>
</comment>
<keyword evidence="3" id="KW-1185">Reference proteome</keyword>
<dbReference type="EMBL" id="QUWV01000090">
    <property type="protein sequence ID" value="RFD19500.1"/>
    <property type="molecule type" value="Genomic_DNA"/>
</dbReference>
<dbReference type="OrthoDB" id="7223179at2"/>
<dbReference type="Proteomes" id="UP000262371">
    <property type="component" value="Unassembled WGS sequence"/>
</dbReference>
<evidence type="ECO:0000259" key="1">
    <source>
        <dbReference type="Pfam" id="PF12728"/>
    </source>
</evidence>
<proteinExistence type="predicted"/>
<name>A0A371YZ29_9PROT</name>
<organism evidence="2 3">
    <name type="scientific">Komagataeibacter melaceti</name>
    <dbReference type="NCBI Taxonomy" id="2766577"/>
    <lineage>
        <taxon>Bacteria</taxon>
        <taxon>Pseudomonadati</taxon>
        <taxon>Pseudomonadota</taxon>
        <taxon>Alphaproteobacteria</taxon>
        <taxon>Acetobacterales</taxon>
        <taxon>Acetobacteraceae</taxon>
        <taxon>Komagataeibacter</taxon>
    </lineage>
</organism>
<feature type="domain" description="Helix-turn-helix" evidence="1">
    <location>
        <begin position="11"/>
        <end position="57"/>
    </location>
</feature>
<sequence length="70" mass="7683">MNRTASPISASIQDAVKMSGIGRTTLYGLLSQGKIKARKCGRRTLIMVDSLESYINSLPYHQPDGRQVSD</sequence>
<keyword evidence="2" id="KW-0238">DNA-binding</keyword>
<dbReference type="AlphaFoldDB" id="A0A371YZ29"/>
<evidence type="ECO:0000313" key="2">
    <source>
        <dbReference type="EMBL" id="RFD19500.1"/>
    </source>
</evidence>
<protein>
    <submittedName>
        <fullName evidence="2">DNA-binding protein</fullName>
    </submittedName>
</protein>
<dbReference type="Pfam" id="PF12728">
    <property type="entry name" value="HTH_17"/>
    <property type="match status" value="1"/>
</dbReference>
<dbReference type="InterPro" id="IPR041657">
    <property type="entry name" value="HTH_17"/>
</dbReference>
<reference evidence="2 3" key="1">
    <citation type="submission" date="2018-08" db="EMBL/GenBank/DDBJ databases">
        <title>Komagataeibacter sp. AV 382.</title>
        <authorList>
            <person name="Skraban J."/>
            <person name="Trcek J."/>
        </authorList>
    </citation>
    <scope>NUCLEOTIDE SEQUENCE [LARGE SCALE GENOMIC DNA]</scope>
    <source>
        <strain evidence="2 3">AV 382</strain>
    </source>
</reference>
<accession>A0A371YZ29</accession>
<gene>
    <name evidence="2" type="ORF">DY926_10890</name>
</gene>